<name>Q5R781_PONAB</name>
<keyword evidence="2" id="KW-0479">Metal-binding</keyword>
<dbReference type="GO" id="GO:0051537">
    <property type="term" value="F:2 iron, 2 sulfur cluster binding"/>
    <property type="evidence" value="ECO:0007669"/>
    <property type="project" value="UniProtKB-KW"/>
</dbReference>
<dbReference type="PANTHER" id="PTHR46522">
    <property type="entry name" value="CYTIDINE MONOPHOSPHATE-N-ACETYLNEURAMINIC ACID HYDROXYLASE"/>
    <property type="match status" value="1"/>
</dbReference>
<feature type="domain" description="Rieske" evidence="5">
    <location>
        <begin position="37"/>
        <end position="96"/>
    </location>
</feature>
<gene>
    <name evidence="6" type="primary">DKFZp469L0319</name>
</gene>
<proteinExistence type="evidence at transcript level"/>
<dbReference type="GO" id="GO:0046872">
    <property type="term" value="F:metal ion binding"/>
    <property type="evidence" value="ECO:0007669"/>
    <property type="project" value="UniProtKB-KW"/>
</dbReference>
<dbReference type="InterPro" id="IPR017941">
    <property type="entry name" value="Rieske_2Fe-2S"/>
</dbReference>
<sequence length="96" mass="10987">MSNRNDLSNCCSFKIPRQRNRQTMGSIEQTTEILLCLSPVEVANLKEGINFFRNKSTGKDYILYKNKSRLRACKNMCKHQGGLFIKDIEDLAGRSV</sequence>
<evidence type="ECO:0000256" key="3">
    <source>
        <dbReference type="ARBA" id="ARBA00023004"/>
    </source>
</evidence>
<keyword evidence="1" id="KW-0001">2Fe-2S</keyword>
<keyword evidence="3" id="KW-0408">Iron</keyword>
<protein>
    <submittedName>
        <fullName evidence="6">Uncharacterized protein DKFZp469L0319</fullName>
    </submittedName>
</protein>
<dbReference type="PANTHER" id="PTHR46522:SF1">
    <property type="entry name" value="INACTIVE CYTIDINE MONOPHOSPHATE-N-ACETYLNEURAMINIC ACID HYDROXYLASE"/>
    <property type="match status" value="1"/>
</dbReference>
<dbReference type="GO" id="GO:0046381">
    <property type="term" value="P:CMP-N-acetylneuraminate metabolic process"/>
    <property type="evidence" value="ECO:0007669"/>
    <property type="project" value="TreeGrafter"/>
</dbReference>
<dbReference type="HOGENOM" id="CLU_034056_0_0_1"/>
<organism evidence="6">
    <name type="scientific">Pongo abelii</name>
    <name type="common">Sumatran orangutan</name>
    <name type="synonym">Pongo pygmaeus abelii</name>
    <dbReference type="NCBI Taxonomy" id="9601"/>
    <lineage>
        <taxon>Eukaryota</taxon>
        <taxon>Metazoa</taxon>
        <taxon>Chordata</taxon>
        <taxon>Craniata</taxon>
        <taxon>Vertebrata</taxon>
        <taxon>Euteleostomi</taxon>
        <taxon>Mammalia</taxon>
        <taxon>Eutheria</taxon>
        <taxon>Euarchontoglires</taxon>
        <taxon>Primates</taxon>
        <taxon>Haplorrhini</taxon>
        <taxon>Catarrhini</taxon>
        <taxon>Hominidae</taxon>
        <taxon>Pongo</taxon>
    </lineage>
</organism>
<accession>Q5R781</accession>
<evidence type="ECO:0000313" key="6">
    <source>
        <dbReference type="EMBL" id="CAH92379.1"/>
    </source>
</evidence>
<dbReference type="AlphaFoldDB" id="Q5R781"/>
<dbReference type="InterPro" id="IPR036922">
    <property type="entry name" value="Rieske_2Fe-2S_sf"/>
</dbReference>
<evidence type="ECO:0000256" key="1">
    <source>
        <dbReference type="ARBA" id="ARBA00022714"/>
    </source>
</evidence>
<dbReference type="PROSITE" id="PS51296">
    <property type="entry name" value="RIESKE"/>
    <property type="match status" value="1"/>
</dbReference>
<dbReference type="GO" id="GO:0030338">
    <property type="term" value="F:CMP-N-acetylneuraminate monooxygenase activity"/>
    <property type="evidence" value="ECO:0007669"/>
    <property type="project" value="TreeGrafter"/>
</dbReference>
<dbReference type="EMBL" id="CR860237">
    <property type="protein sequence ID" value="CAH92379.1"/>
    <property type="molecule type" value="mRNA"/>
</dbReference>
<evidence type="ECO:0000256" key="2">
    <source>
        <dbReference type="ARBA" id="ARBA00022723"/>
    </source>
</evidence>
<dbReference type="GO" id="GO:0005737">
    <property type="term" value="C:cytoplasm"/>
    <property type="evidence" value="ECO:0007669"/>
    <property type="project" value="TreeGrafter"/>
</dbReference>
<dbReference type="InterPro" id="IPR027033">
    <property type="entry name" value="Cnh"/>
</dbReference>
<evidence type="ECO:0000256" key="4">
    <source>
        <dbReference type="ARBA" id="ARBA00023014"/>
    </source>
</evidence>
<reference evidence="6" key="1">
    <citation type="submission" date="2004-11" db="EMBL/GenBank/DDBJ databases">
        <authorList>
            <consortium name="The German cDNA Consortium"/>
            <person name="Poustka A."/>
            <person name="Albert R."/>
            <person name="Moosmayer P."/>
            <person name="Schupp I."/>
            <person name="Wellenreuther R."/>
            <person name="Mewes H.W."/>
            <person name="Weil B."/>
            <person name="Amid C."/>
            <person name="Osanger A."/>
            <person name="Fobo G."/>
            <person name="Han M."/>
            <person name="Wiemann S."/>
        </authorList>
    </citation>
    <scope>NUCLEOTIDE SEQUENCE</scope>
    <source>
        <tissue evidence="6">Kidney</tissue>
    </source>
</reference>
<dbReference type="SUPFAM" id="SSF50022">
    <property type="entry name" value="ISP domain"/>
    <property type="match status" value="1"/>
</dbReference>
<evidence type="ECO:0000259" key="5">
    <source>
        <dbReference type="PROSITE" id="PS51296"/>
    </source>
</evidence>
<keyword evidence="4" id="KW-0411">Iron-sulfur</keyword>